<dbReference type="GO" id="GO:0022857">
    <property type="term" value="F:transmembrane transporter activity"/>
    <property type="evidence" value="ECO:0007669"/>
    <property type="project" value="InterPro"/>
</dbReference>
<comment type="caution">
    <text evidence="8">The sequence shown here is derived from an EMBL/GenBank/DDBJ whole genome shotgun (WGS) entry which is preliminary data.</text>
</comment>
<feature type="transmembrane region" description="Helical" evidence="6">
    <location>
        <begin position="317"/>
        <end position="341"/>
    </location>
</feature>
<feature type="transmembrane region" description="Helical" evidence="6">
    <location>
        <begin position="100"/>
        <end position="125"/>
    </location>
</feature>
<dbReference type="Gene3D" id="1.20.1250.20">
    <property type="entry name" value="MFS general substrate transporter like domains"/>
    <property type="match status" value="1"/>
</dbReference>
<organism evidence="8 9">
    <name type="scientific">Naganishia liquefaciens</name>
    <dbReference type="NCBI Taxonomy" id="104408"/>
    <lineage>
        <taxon>Eukaryota</taxon>
        <taxon>Fungi</taxon>
        <taxon>Dikarya</taxon>
        <taxon>Basidiomycota</taxon>
        <taxon>Agaricomycotina</taxon>
        <taxon>Tremellomycetes</taxon>
        <taxon>Filobasidiales</taxon>
        <taxon>Filobasidiaceae</taxon>
        <taxon>Naganishia</taxon>
    </lineage>
</organism>
<keyword evidence="4 6" id="KW-1133">Transmembrane helix</keyword>
<evidence type="ECO:0000256" key="5">
    <source>
        <dbReference type="ARBA" id="ARBA00023136"/>
    </source>
</evidence>
<evidence type="ECO:0000313" key="9">
    <source>
        <dbReference type="Proteomes" id="UP000620104"/>
    </source>
</evidence>
<keyword evidence="5 6" id="KW-0472">Membrane</keyword>
<dbReference type="OrthoDB" id="2594256at2759"/>
<evidence type="ECO:0000256" key="1">
    <source>
        <dbReference type="ARBA" id="ARBA00004141"/>
    </source>
</evidence>
<dbReference type="PRINTS" id="PR01035">
    <property type="entry name" value="TCRTETA"/>
</dbReference>
<feature type="transmembrane region" description="Helical" evidence="6">
    <location>
        <begin position="353"/>
        <end position="372"/>
    </location>
</feature>
<dbReference type="Pfam" id="PF07690">
    <property type="entry name" value="MFS_1"/>
    <property type="match status" value="1"/>
</dbReference>
<dbReference type="InterPro" id="IPR001958">
    <property type="entry name" value="Tet-R_TetA/multi-R_MdtG-like"/>
</dbReference>
<evidence type="ECO:0000256" key="2">
    <source>
        <dbReference type="ARBA" id="ARBA00022448"/>
    </source>
</evidence>
<comment type="subcellular location">
    <subcellularLocation>
        <location evidence="1">Membrane</location>
        <topology evidence="1">Multi-pass membrane protein</topology>
    </subcellularLocation>
</comment>
<sequence>MSERQPLLRHASLRPRAQPKPTPVPWRQLIVVCLIRLAEPIASSVIYPFVNEMVDKLHIAKDPSQVGYYAGVIESVFGFTQCMTVLTWGRLSDKWGRRPIILIGIAGVILSTVSFGFGKAFWWLIVSRCINGALNGNVPAIKSVVGEITDETNAAQAFALLPLFFAIGGIIGPAIGGYLPRPAERFPRLFGNSTLFREFPYLLPCLAAASVTFVGWVIAFFYLEESLESRKKKHDDLLQAEADLRVADETGVDADVPVNATEAAVKDERPGMREIIASPVVRSVLASYAALAFVAVCHDAIWALWLYTPLGKGGLGFSTAAIGSMLSLYGFLSVAVQLAFFPSLHRRFGSIKCLRGTLPGYFLVAAAGPIITQLAQKGASTNTIYALVAGLVWIKACANTSFASMSILVNASSPTKGALGTVNGLAQMTASSVRTLGPAFIASTFAYGAEHHILDRQLAWCVLTFCCLLATLSTVFVRDGTQKAPAAA</sequence>
<dbReference type="PANTHER" id="PTHR23504:SF15">
    <property type="entry name" value="MAJOR FACILITATOR SUPERFAMILY (MFS) PROFILE DOMAIN-CONTAINING PROTEIN"/>
    <property type="match status" value="1"/>
</dbReference>
<dbReference type="InterPro" id="IPR011701">
    <property type="entry name" value="MFS"/>
</dbReference>
<dbReference type="InterPro" id="IPR036259">
    <property type="entry name" value="MFS_trans_sf"/>
</dbReference>
<feature type="transmembrane region" description="Helical" evidence="6">
    <location>
        <begin position="66"/>
        <end position="88"/>
    </location>
</feature>
<dbReference type="PROSITE" id="PS50850">
    <property type="entry name" value="MFS"/>
    <property type="match status" value="1"/>
</dbReference>
<keyword evidence="3 6" id="KW-0812">Transmembrane</keyword>
<keyword evidence="2" id="KW-0813">Transport</keyword>
<feature type="domain" description="Major facilitator superfamily (MFS) profile" evidence="7">
    <location>
        <begin position="28"/>
        <end position="482"/>
    </location>
</feature>
<evidence type="ECO:0000313" key="8">
    <source>
        <dbReference type="EMBL" id="GHJ89872.1"/>
    </source>
</evidence>
<feature type="transmembrane region" description="Helical" evidence="6">
    <location>
        <begin position="157"/>
        <end position="179"/>
    </location>
</feature>
<dbReference type="SUPFAM" id="SSF103473">
    <property type="entry name" value="MFS general substrate transporter"/>
    <property type="match status" value="1"/>
</dbReference>
<accession>A0A8H3TZA0</accession>
<evidence type="ECO:0000256" key="3">
    <source>
        <dbReference type="ARBA" id="ARBA00022692"/>
    </source>
</evidence>
<evidence type="ECO:0000256" key="6">
    <source>
        <dbReference type="SAM" id="Phobius"/>
    </source>
</evidence>
<dbReference type="EMBL" id="BLZA01000049">
    <property type="protein sequence ID" value="GHJ89872.1"/>
    <property type="molecule type" value="Genomic_DNA"/>
</dbReference>
<name>A0A8H3TZA0_9TREE</name>
<feature type="transmembrane region" description="Helical" evidence="6">
    <location>
        <begin position="199"/>
        <end position="223"/>
    </location>
</feature>
<proteinExistence type="predicted"/>
<dbReference type="Proteomes" id="UP000620104">
    <property type="component" value="Unassembled WGS sequence"/>
</dbReference>
<evidence type="ECO:0000256" key="4">
    <source>
        <dbReference type="ARBA" id="ARBA00022989"/>
    </source>
</evidence>
<feature type="transmembrane region" description="Helical" evidence="6">
    <location>
        <begin position="384"/>
        <end position="409"/>
    </location>
</feature>
<feature type="transmembrane region" description="Helical" evidence="6">
    <location>
        <begin position="285"/>
        <end position="305"/>
    </location>
</feature>
<gene>
    <name evidence="8" type="ORF">NliqN6_6274</name>
</gene>
<dbReference type="PANTHER" id="PTHR23504">
    <property type="entry name" value="MAJOR FACILITATOR SUPERFAMILY DOMAIN-CONTAINING PROTEIN 10"/>
    <property type="match status" value="1"/>
</dbReference>
<reference evidence="8" key="1">
    <citation type="submission" date="2020-07" db="EMBL/GenBank/DDBJ databases">
        <title>Draft Genome Sequence of a Deep-Sea Yeast, Naganishia (Cryptococcus) liquefaciens strain N6.</title>
        <authorList>
            <person name="Han Y.W."/>
            <person name="Kajitani R."/>
            <person name="Morimoto H."/>
            <person name="Parhat M."/>
            <person name="Tsubouchi H."/>
            <person name="Bakenova O."/>
            <person name="Ogata M."/>
            <person name="Argunhan B."/>
            <person name="Aoki R."/>
            <person name="Kajiwara S."/>
            <person name="Itoh T."/>
            <person name="Iwasaki H."/>
        </authorList>
    </citation>
    <scope>NUCLEOTIDE SEQUENCE</scope>
    <source>
        <strain evidence="8">N6</strain>
    </source>
</reference>
<dbReference type="CDD" id="cd17330">
    <property type="entry name" value="MFS_SLC46_TetA_like"/>
    <property type="match status" value="1"/>
</dbReference>
<dbReference type="GO" id="GO:0016020">
    <property type="term" value="C:membrane"/>
    <property type="evidence" value="ECO:0007669"/>
    <property type="project" value="UniProtKB-SubCell"/>
</dbReference>
<keyword evidence="9" id="KW-1185">Reference proteome</keyword>
<evidence type="ECO:0000259" key="7">
    <source>
        <dbReference type="PROSITE" id="PS50850"/>
    </source>
</evidence>
<feature type="transmembrane region" description="Helical" evidence="6">
    <location>
        <begin position="458"/>
        <end position="477"/>
    </location>
</feature>
<dbReference type="InterPro" id="IPR020846">
    <property type="entry name" value="MFS_dom"/>
</dbReference>
<protein>
    <recommendedName>
        <fullName evidence="7">Major facilitator superfamily (MFS) profile domain-containing protein</fullName>
    </recommendedName>
</protein>
<dbReference type="AlphaFoldDB" id="A0A8H3TZA0"/>